<sequence length="232" mass="23934">MTKTALVTGGTGGLGSAVTTTLLDAGWRVVVPWIAEAELSRLDAHPRLELVQADLFDPDSVAEVARIAGSDPEAPLAGVANLVGGFAMGGKVHETPIDDFDKLMRLNLRPLYLTTQAALPYLVDAGGGSVVAVSAKSAFSPFSGASAYITSKAAVWAFVSALAVEYADAGIRVNALLPSVIDTPGNRESQPDSSRKNWVSPADIAQVVSYLFSDASAAVTGAQIPVPGVNRG</sequence>
<comment type="caution">
    <text evidence="3">The sequence shown here is derived from an EMBL/GenBank/DDBJ whole genome shotgun (WGS) entry which is preliminary data.</text>
</comment>
<dbReference type="Pfam" id="PF00106">
    <property type="entry name" value="adh_short"/>
    <property type="match status" value="1"/>
</dbReference>
<evidence type="ECO:0000313" key="3">
    <source>
        <dbReference type="EMBL" id="MFD1812511.1"/>
    </source>
</evidence>
<evidence type="ECO:0000256" key="2">
    <source>
        <dbReference type="ARBA" id="ARBA00023002"/>
    </source>
</evidence>
<dbReference type="GO" id="GO:0016491">
    <property type="term" value="F:oxidoreductase activity"/>
    <property type="evidence" value="ECO:0007669"/>
    <property type="project" value="UniProtKB-KW"/>
</dbReference>
<dbReference type="Gene3D" id="3.40.50.720">
    <property type="entry name" value="NAD(P)-binding Rossmann-like Domain"/>
    <property type="match status" value="1"/>
</dbReference>
<reference evidence="4" key="1">
    <citation type="journal article" date="2019" name="Int. J. Syst. Evol. Microbiol.">
        <title>The Global Catalogue of Microorganisms (GCM) 10K type strain sequencing project: providing services to taxonomists for standard genome sequencing and annotation.</title>
        <authorList>
            <consortium name="The Broad Institute Genomics Platform"/>
            <consortium name="The Broad Institute Genome Sequencing Center for Infectious Disease"/>
            <person name="Wu L."/>
            <person name="Ma J."/>
        </authorList>
    </citation>
    <scope>NUCLEOTIDE SEQUENCE [LARGE SCALE GENOMIC DNA]</scope>
    <source>
        <strain evidence="4">DT72</strain>
    </source>
</reference>
<proteinExistence type="inferred from homology"/>
<evidence type="ECO:0000256" key="1">
    <source>
        <dbReference type="ARBA" id="ARBA00006484"/>
    </source>
</evidence>
<dbReference type="CDD" id="cd05233">
    <property type="entry name" value="SDR_c"/>
    <property type="match status" value="1"/>
</dbReference>
<gene>
    <name evidence="3" type="ORF">ACFSJG_09825</name>
</gene>
<keyword evidence="2 3" id="KW-0560">Oxidoreductase</keyword>
<dbReference type="EMBL" id="JBHUFB010000009">
    <property type="protein sequence ID" value="MFD1812511.1"/>
    <property type="molecule type" value="Genomic_DNA"/>
</dbReference>
<dbReference type="Proteomes" id="UP001597286">
    <property type="component" value="Unassembled WGS sequence"/>
</dbReference>
<keyword evidence="4" id="KW-1185">Reference proteome</keyword>
<dbReference type="RefSeq" id="WP_378485012.1">
    <property type="nucleotide sequence ID" value="NZ_JBHUFB010000009.1"/>
</dbReference>
<dbReference type="InterPro" id="IPR036291">
    <property type="entry name" value="NAD(P)-bd_dom_sf"/>
</dbReference>
<comment type="similarity">
    <text evidence="1">Belongs to the short-chain dehydrogenases/reductases (SDR) family.</text>
</comment>
<protein>
    <submittedName>
        <fullName evidence="3">SDR family NAD(P)-dependent oxidoreductase</fullName>
        <ecNumber evidence="3">1.1.1.-</ecNumber>
    </submittedName>
</protein>
<dbReference type="PANTHER" id="PTHR24321:SF8">
    <property type="entry name" value="ESTRADIOL 17-BETA-DEHYDROGENASE 8-RELATED"/>
    <property type="match status" value="1"/>
</dbReference>
<dbReference type="InterPro" id="IPR002347">
    <property type="entry name" value="SDR_fam"/>
</dbReference>
<accession>A0ABW4P256</accession>
<dbReference type="PRINTS" id="PR00081">
    <property type="entry name" value="GDHRDH"/>
</dbReference>
<dbReference type="PANTHER" id="PTHR24321">
    <property type="entry name" value="DEHYDROGENASES, SHORT CHAIN"/>
    <property type="match status" value="1"/>
</dbReference>
<evidence type="ECO:0000313" key="4">
    <source>
        <dbReference type="Proteomes" id="UP001597286"/>
    </source>
</evidence>
<dbReference type="SUPFAM" id="SSF51735">
    <property type="entry name" value="NAD(P)-binding Rossmann-fold domains"/>
    <property type="match status" value="1"/>
</dbReference>
<name>A0ABW4P256_9NOCA</name>
<dbReference type="EC" id="1.1.1.-" evidence="3"/>
<organism evidence="3 4">
    <name type="scientific">Rhodococcus gannanensis</name>
    <dbReference type="NCBI Taxonomy" id="1960308"/>
    <lineage>
        <taxon>Bacteria</taxon>
        <taxon>Bacillati</taxon>
        <taxon>Actinomycetota</taxon>
        <taxon>Actinomycetes</taxon>
        <taxon>Mycobacteriales</taxon>
        <taxon>Nocardiaceae</taxon>
        <taxon>Rhodococcus</taxon>
    </lineage>
</organism>